<dbReference type="SMART" id="SM00710">
    <property type="entry name" value="PbH1"/>
    <property type="match status" value="6"/>
</dbReference>
<dbReference type="Pfam" id="PF14592">
    <property type="entry name" value="Chondroitinas_B"/>
    <property type="match status" value="1"/>
</dbReference>
<accession>A0A842INF7</accession>
<dbReference type="InterPro" id="IPR026444">
    <property type="entry name" value="Secre_tail"/>
</dbReference>
<dbReference type="Gene3D" id="2.160.20.10">
    <property type="entry name" value="Single-stranded right-handed beta-helix, Pectin lyase-like"/>
    <property type="match status" value="1"/>
</dbReference>
<evidence type="ECO:0000256" key="1">
    <source>
        <dbReference type="ARBA" id="ARBA00022729"/>
    </source>
</evidence>
<protein>
    <submittedName>
        <fullName evidence="4">Ig-like domain-containing protein</fullName>
    </submittedName>
</protein>
<feature type="domain" description="F5/8 type C" evidence="3">
    <location>
        <begin position="612"/>
        <end position="750"/>
    </location>
</feature>
<proteinExistence type="predicted"/>
<dbReference type="Gene3D" id="2.60.40.1080">
    <property type="match status" value="1"/>
</dbReference>
<dbReference type="Pfam" id="PF18962">
    <property type="entry name" value="Por_Secre_tail"/>
    <property type="match status" value="1"/>
</dbReference>
<reference evidence="4" key="1">
    <citation type="submission" date="2020-08" db="EMBL/GenBank/DDBJ databases">
        <title>Winogradskyella ouciana sp. nov., isolated from the hadal seawater of the Mariana Trench.</title>
        <authorList>
            <person name="He X."/>
        </authorList>
    </citation>
    <scope>NUCLEOTIDE SEQUENCE [LARGE SCALE GENOMIC DNA]</scope>
    <source>
        <strain evidence="4">KCTC 52348</strain>
    </source>
</reference>
<name>A0A842INF7_9FLAO</name>
<evidence type="ECO:0000259" key="3">
    <source>
        <dbReference type="PROSITE" id="PS50022"/>
    </source>
</evidence>
<feature type="signal peptide" evidence="2">
    <location>
        <begin position="1"/>
        <end position="23"/>
    </location>
</feature>
<keyword evidence="5" id="KW-1185">Reference proteome</keyword>
<dbReference type="InterPro" id="IPR008964">
    <property type="entry name" value="Invasin/intimin_cell_adhesion"/>
</dbReference>
<dbReference type="Gene3D" id="2.60.120.260">
    <property type="entry name" value="Galactose-binding domain-like"/>
    <property type="match status" value="1"/>
</dbReference>
<dbReference type="Pfam" id="PF02368">
    <property type="entry name" value="Big_2"/>
    <property type="match status" value="1"/>
</dbReference>
<dbReference type="SUPFAM" id="SSF51126">
    <property type="entry name" value="Pectin lyase-like"/>
    <property type="match status" value="1"/>
</dbReference>
<comment type="caution">
    <text evidence="4">The sequence shown here is derived from an EMBL/GenBank/DDBJ whole genome shotgun (WGS) entry which is preliminary data.</text>
</comment>
<dbReference type="AlphaFoldDB" id="A0A842INF7"/>
<dbReference type="InterPro" id="IPR000421">
    <property type="entry name" value="FA58C"/>
</dbReference>
<dbReference type="InterPro" id="IPR039513">
    <property type="entry name" value="PL-6"/>
</dbReference>
<evidence type="ECO:0000256" key="2">
    <source>
        <dbReference type="SAM" id="SignalP"/>
    </source>
</evidence>
<dbReference type="CDD" id="cd14251">
    <property type="entry name" value="PL-6"/>
    <property type="match status" value="1"/>
</dbReference>
<organism evidence="4 5">
    <name type="scientific">Winogradskyella flava</name>
    <dbReference type="NCBI Taxonomy" id="1884876"/>
    <lineage>
        <taxon>Bacteria</taxon>
        <taxon>Pseudomonadati</taxon>
        <taxon>Bacteroidota</taxon>
        <taxon>Flavobacteriia</taxon>
        <taxon>Flavobacteriales</taxon>
        <taxon>Flavobacteriaceae</taxon>
        <taxon>Winogradskyella</taxon>
    </lineage>
</organism>
<dbReference type="InterPro" id="IPR012334">
    <property type="entry name" value="Pectin_lyas_fold"/>
</dbReference>
<dbReference type="InterPro" id="IPR011050">
    <property type="entry name" value="Pectin_lyase_fold/virulence"/>
</dbReference>
<evidence type="ECO:0000313" key="5">
    <source>
        <dbReference type="Proteomes" id="UP000533900"/>
    </source>
</evidence>
<sequence>MVSKLHFYNFLSICFIFSTSLYATDYTVSSVNEFEALNLQPCDVVTWTNGTYSDQEIVFNAIGESGSPIVLKAETPGGVIFTGESKLNIHGEYLIVDGFYWNGGIGFNNHVEFRRSGGNDAADGDFANNCIMRNCAFNDLQVEDPTEPDAKSRWIVLYGSNNTIENCSFLNKDTTGVCILVELLYAAGASVSHNISNNYFFNVTPKDGRLNSGDSEGIRIGTSSYQTTNADVTVEGNYFKEVDGENEIISNKSLGNTYRNNTFRKCRGSLVLRHGAQALVEGNYFIGENKANSGGIRVSDQDHVIINNYMQGLDNSSSAYNNGITLMGGNTSSGGTSSGYQNVSNVLIAFNTIYNSDDPIFFNDLQGSTDPQVTVANNCIYSTNGTLISGAISNIGSSMTYSGNIFGGSIVGITDPGIIEDNANFSPFGEVYKPSTTGPVADASVGTYNEVAIDIEGYTRPASGKDVGAHEVIGNTGTATNSAPITDADVGNSIGVCYLNAAGMSSGTACVPVDYGTNCAPIPVTGVSVSPQNGLLGVGDTLQLSAVITPNNATNIQVIWSTNDMSIATVDVNGLVTATGEGIAIITVTTDDGAFMDSASIEVLPPLSPPDCVMDENLSLIATVVSFSDQQSTNPASNVIDGDSDNRWSAETFPQNMVIDLGASYYVGGINLYPYQGRDYQYLVEGSSTSSTSDFTTLVDRTSNTAGSTVISDSFSFETVRYIRLTVTGAATYTGPWCSISDMEVVCAGANLSIPELSLKDQIEIFPNPFNDELHLSIPIELSSSVKGLRLLDSTGKLLLETQETTLKLENKLSNGLYFVQVLGNKNQVVLTKKVMKR</sequence>
<dbReference type="Pfam" id="PF00754">
    <property type="entry name" value="F5_F8_type_C"/>
    <property type="match status" value="1"/>
</dbReference>
<dbReference type="InterPro" id="IPR008979">
    <property type="entry name" value="Galactose-bd-like_sf"/>
</dbReference>
<dbReference type="RefSeq" id="WP_185787464.1">
    <property type="nucleotide sequence ID" value="NZ_JACLCP010000001.1"/>
</dbReference>
<dbReference type="Proteomes" id="UP000533900">
    <property type="component" value="Unassembled WGS sequence"/>
</dbReference>
<dbReference type="SMART" id="SM00635">
    <property type="entry name" value="BID_2"/>
    <property type="match status" value="1"/>
</dbReference>
<dbReference type="SUPFAM" id="SSF49373">
    <property type="entry name" value="Invasin/intimin cell-adhesion fragments"/>
    <property type="match status" value="1"/>
</dbReference>
<dbReference type="PROSITE" id="PS50022">
    <property type="entry name" value="FA58C_3"/>
    <property type="match status" value="1"/>
</dbReference>
<keyword evidence="1 2" id="KW-0732">Signal</keyword>
<dbReference type="InterPro" id="IPR003343">
    <property type="entry name" value="Big_2"/>
</dbReference>
<dbReference type="NCBIfam" id="TIGR04183">
    <property type="entry name" value="Por_Secre_tail"/>
    <property type="match status" value="1"/>
</dbReference>
<feature type="chain" id="PRO_5033059921" evidence="2">
    <location>
        <begin position="24"/>
        <end position="838"/>
    </location>
</feature>
<dbReference type="SUPFAM" id="SSF49785">
    <property type="entry name" value="Galactose-binding domain-like"/>
    <property type="match status" value="1"/>
</dbReference>
<gene>
    <name evidence="4" type="ORF">H7F21_01500</name>
</gene>
<dbReference type="EMBL" id="JACLCP010000001">
    <property type="protein sequence ID" value="MBC2843749.1"/>
    <property type="molecule type" value="Genomic_DNA"/>
</dbReference>
<dbReference type="InterPro" id="IPR006626">
    <property type="entry name" value="PbH1"/>
</dbReference>
<evidence type="ECO:0000313" key="4">
    <source>
        <dbReference type="EMBL" id="MBC2843749.1"/>
    </source>
</evidence>